<dbReference type="InterPro" id="IPR050430">
    <property type="entry name" value="Peptidase_S1"/>
</dbReference>
<evidence type="ECO:0000256" key="1">
    <source>
        <dbReference type="ARBA" id="ARBA00007664"/>
    </source>
</evidence>
<dbReference type="PRINTS" id="PR00722">
    <property type="entry name" value="CHYMOTRYPSIN"/>
</dbReference>
<evidence type="ECO:0000313" key="5">
    <source>
        <dbReference type="EMBL" id="MDR6270073.1"/>
    </source>
</evidence>
<dbReference type="PROSITE" id="PS00134">
    <property type="entry name" value="TRYPSIN_HIS"/>
    <property type="match status" value="1"/>
</dbReference>
<name>A0ABU1JCI8_9MICC</name>
<keyword evidence="6" id="KW-1185">Reference proteome</keyword>
<feature type="domain" description="Peptidase S1" evidence="4">
    <location>
        <begin position="35"/>
        <end position="262"/>
    </location>
</feature>
<dbReference type="Pfam" id="PF00089">
    <property type="entry name" value="Trypsin"/>
    <property type="match status" value="1"/>
</dbReference>
<dbReference type="Gene3D" id="2.40.10.10">
    <property type="entry name" value="Trypsin-like serine proteases"/>
    <property type="match status" value="1"/>
</dbReference>
<dbReference type="SUPFAM" id="SSF50494">
    <property type="entry name" value="Trypsin-like serine proteases"/>
    <property type="match status" value="1"/>
</dbReference>
<dbReference type="CDD" id="cd00190">
    <property type="entry name" value="Tryp_SPc"/>
    <property type="match status" value="1"/>
</dbReference>
<feature type="chain" id="PRO_5045685081" evidence="3">
    <location>
        <begin position="28"/>
        <end position="263"/>
    </location>
</feature>
<protein>
    <submittedName>
        <fullName evidence="5">Secreted trypsin-like serine protease</fullName>
    </submittedName>
</protein>
<gene>
    <name evidence="5" type="ORF">JOE69_002311</name>
</gene>
<dbReference type="RefSeq" id="WP_309798888.1">
    <property type="nucleotide sequence ID" value="NZ_BAAAHY010000005.1"/>
</dbReference>
<dbReference type="Proteomes" id="UP001185069">
    <property type="component" value="Unassembled WGS sequence"/>
</dbReference>
<keyword evidence="3" id="KW-0732">Signal</keyword>
<dbReference type="InterPro" id="IPR001254">
    <property type="entry name" value="Trypsin_dom"/>
</dbReference>
<evidence type="ECO:0000313" key="6">
    <source>
        <dbReference type="Proteomes" id="UP001185069"/>
    </source>
</evidence>
<proteinExistence type="inferred from homology"/>
<evidence type="ECO:0000256" key="3">
    <source>
        <dbReference type="SAM" id="SignalP"/>
    </source>
</evidence>
<sequence>MRKSVKAALFGMIALGLVFTGTSTAGAASTPSPRIVGGDTASISDYPAIVAVNQANGGNWCGGTLLAANKVLTAAHCVDGKTPGFFSVNGGSANRTGGPNSSTVKSIWMAPNYNGSTFENDYAVLTLNTNFSGPVATLETNPAVYAAGTNATVLGWGTTASGSSNYQSKLRKVDVPITSDSACASAYPQGSSKGTYYNDSMVCAGFAQGGKDSCQADSGGPLVINGRLVGVVSWGYGCAGKNAYGVYTRVTSYVDSINAQLAK</sequence>
<dbReference type="PANTHER" id="PTHR24276:SF98">
    <property type="entry name" value="FI18310P1-RELATED"/>
    <property type="match status" value="1"/>
</dbReference>
<comment type="similarity">
    <text evidence="1">Belongs to the peptidase S1 family.</text>
</comment>
<dbReference type="InterPro" id="IPR018114">
    <property type="entry name" value="TRYPSIN_HIS"/>
</dbReference>
<dbReference type="SMART" id="SM00020">
    <property type="entry name" value="Tryp_SPc"/>
    <property type="match status" value="1"/>
</dbReference>
<dbReference type="PROSITE" id="PS50240">
    <property type="entry name" value="TRYPSIN_DOM"/>
    <property type="match status" value="1"/>
</dbReference>
<dbReference type="InterPro" id="IPR009003">
    <property type="entry name" value="Peptidase_S1_PA"/>
</dbReference>
<evidence type="ECO:0000259" key="4">
    <source>
        <dbReference type="PROSITE" id="PS50240"/>
    </source>
</evidence>
<reference evidence="5 6" key="1">
    <citation type="submission" date="2023-07" db="EMBL/GenBank/DDBJ databases">
        <title>Sequencing the genomes of 1000 actinobacteria strains.</title>
        <authorList>
            <person name="Klenk H.-P."/>
        </authorList>
    </citation>
    <scope>NUCLEOTIDE SEQUENCE [LARGE SCALE GENOMIC DNA]</scope>
    <source>
        <strain evidence="5 6">DSM 14555</strain>
    </source>
</reference>
<dbReference type="InterPro" id="IPR043504">
    <property type="entry name" value="Peptidase_S1_PA_chymotrypsin"/>
</dbReference>
<feature type="signal peptide" evidence="3">
    <location>
        <begin position="1"/>
        <end position="27"/>
    </location>
</feature>
<dbReference type="PANTHER" id="PTHR24276">
    <property type="entry name" value="POLYSERASE-RELATED"/>
    <property type="match status" value="1"/>
</dbReference>
<evidence type="ECO:0000256" key="2">
    <source>
        <dbReference type="ARBA" id="ARBA00023157"/>
    </source>
</evidence>
<dbReference type="EMBL" id="JAVDQF010000001">
    <property type="protein sequence ID" value="MDR6270073.1"/>
    <property type="molecule type" value="Genomic_DNA"/>
</dbReference>
<organism evidence="5 6">
    <name type="scientific">Arthrobacter russicus</name>
    <dbReference type="NCBI Taxonomy" id="172040"/>
    <lineage>
        <taxon>Bacteria</taxon>
        <taxon>Bacillati</taxon>
        <taxon>Actinomycetota</taxon>
        <taxon>Actinomycetes</taxon>
        <taxon>Micrococcales</taxon>
        <taxon>Micrococcaceae</taxon>
        <taxon>Arthrobacter</taxon>
    </lineage>
</organism>
<accession>A0ABU1JCI8</accession>
<dbReference type="InterPro" id="IPR001314">
    <property type="entry name" value="Peptidase_S1A"/>
</dbReference>
<comment type="caution">
    <text evidence="5">The sequence shown here is derived from an EMBL/GenBank/DDBJ whole genome shotgun (WGS) entry which is preliminary data.</text>
</comment>
<keyword evidence="2" id="KW-1015">Disulfide bond</keyword>